<gene>
    <name evidence="1" type="ORF">NP493_265g01057</name>
</gene>
<proteinExistence type="predicted"/>
<comment type="caution">
    <text evidence="1">The sequence shown here is derived from an EMBL/GenBank/DDBJ whole genome shotgun (WGS) entry which is preliminary data.</text>
</comment>
<protein>
    <recommendedName>
        <fullName evidence="3">PiggyBac transposable element-derived protein domain-containing protein</fullName>
    </recommendedName>
</protein>
<reference evidence="1" key="1">
    <citation type="journal article" date="2023" name="Mol. Biol. Evol.">
        <title>Third-Generation Sequencing Reveals the Adaptive Role of the Epigenome in Three Deep-Sea Polychaetes.</title>
        <authorList>
            <person name="Perez M."/>
            <person name="Aroh O."/>
            <person name="Sun Y."/>
            <person name="Lan Y."/>
            <person name="Juniper S.K."/>
            <person name="Young C.R."/>
            <person name="Angers B."/>
            <person name="Qian P.Y."/>
        </authorList>
    </citation>
    <scope>NUCLEOTIDE SEQUENCE</scope>
    <source>
        <strain evidence="1">R07B-5</strain>
    </source>
</reference>
<organism evidence="1 2">
    <name type="scientific">Ridgeia piscesae</name>
    <name type="common">Tubeworm</name>
    <dbReference type="NCBI Taxonomy" id="27915"/>
    <lineage>
        <taxon>Eukaryota</taxon>
        <taxon>Metazoa</taxon>
        <taxon>Spiralia</taxon>
        <taxon>Lophotrochozoa</taxon>
        <taxon>Annelida</taxon>
        <taxon>Polychaeta</taxon>
        <taxon>Sedentaria</taxon>
        <taxon>Canalipalpata</taxon>
        <taxon>Sabellida</taxon>
        <taxon>Siboglinidae</taxon>
        <taxon>Ridgeia</taxon>
    </lineage>
</organism>
<sequence length="128" mass="14536">MLQRVFHMSIQEPASRGHVNFDTWNKVRRPILGAMNKTFIIDFLPLRCASIDERMEKMSQKKPALLLSTNAAAGITDVRTAAGRRKRKPKCVVDYNRYMAGVGLSDRKIYHVSGERTQRLSQDTVSAN</sequence>
<keyword evidence="2" id="KW-1185">Reference proteome</keyword>
<dbReference type="AlphaFoldDB" id="A0AAD9UCP5"/>
<dbReference type="EMBL" id="JAODUO010000264">
    <property type="protein sequence ID" value="KAK2184460.1"/>
    <property type="molecule type" value="Genomic_DNA"/>
</dbReference>
<accession>A0AAD9UCP5</accession>
<evidence type="ECO:0000313" key="2">
    <source>
        <dbReference type="Proteomes" id="UP001209878"/>
    </source>
</evidence>
<evidence type="ECO:0000313" key="1">
    <source>
        <dbReference type="EMBL" id="KAK2184460.1"/>
    </source>
</evidence>
<name>A0AAD9UCP5_RIDPI</name>
<evidence type="ECO:0008006" key="3">
    <source>
        <dbReference type="Google" id="ProtNLM"/>
    </source>
</evidence>
<dbReference type="Proteomes" id="UP001209878">
    <property type="component" value="Unassembled WGS sequence"/>
</dbReference>